<reference evidence="2" key="2">
    <citation type="submission" date="2015-01" db="EMBL/GenBank/DDBJ databases">
        <title>Evolutionary Origins and Diversification of the Mycorrhizal Mutualists.</title>
        <authorList>
            <consortium name="DOE Joint Genome Institute"/>
            <consortium name="Mycorrhizal Genomics Consortium"/>
            <person name="Kohler A."/>
            <person name="Kuo A."/>
            <person name="Nagy L.G."/>
            <person name="Floudas D."/>
            <person name="Copeland A."/>
            <person name="Barry K.W."/>
            <person name="Cichocki N."/>
            <person name="Veneault-Fourrey C."/>
            <person name="LaButti K."/>
            <person name="Lindquist E.A."/>
            <person name="Lipzen A."/>
            <person name="Lundell T."/>
            <person name="Morin E."/>
            <person name="Murat C."/>
            <person name="Riley R."/>
            <person name="Ohm R."/>
            <person name="Sun H."/>
            <person name="Tunlid A."/>
            <person name="Henrissat B."/>
            <person name="Grigoriev I.V."/>
            <person name="Hibbett D.S."/>
            <person name="Martin F."/>
        </authorList>
    </citation>
    <scope>NUCLEOTIDE SEQUENCE [LARGE SCALE GENOMIC DNA]</scope>
    <source>
        <strain evidence="2">Foug A</strain>
    </source>
</reference>
<dbReference type="Proteomes" id="UP000053989">
    <property type="component" value="Unassembled WGS sequence"/>
</dbReference>
<accession>A0A0C3A6N1</accession>
<dbReference type="InParanoid" id="A0A0C3A6N1"/>
<dbReference type="EMBL" id="KN822061">
    <property type="protein sequence ID" value="KIM60457.1"/>
    <property type="molecule type" value="Genomic_DNA"/>
</dbReference>
<keyword evidence="2" id="KW-1185">Reference proteome</keyword>
<dbReference type="HOGENOM" id="CLU_2980429_0_0_1"/>
<gene>
    <name evidence="1" type="ORF">SCLCIDRAFT_1216722</name>
</gene>
<evidence type="ECO:0000313" key="1">
    <source>
        <dbReference type="EMBL" id="KIM60457.1"/>
    </source>
</evidence>
<dbReference type="AlphaFoldDB" id="A0A0C3A6N1"/>
<name>A0A0C3A6N1_9AGAM</name>
<evidence type="ECO:0000313" key="2">
    <source>
        <dbReference type="Proteomes" id="UP000053989"/>
    </source>
</evidence>
<organism evidence="1 2">
    <name type="scientific">Scleroderma citrinum Foug A</name>
    <dbReference type="NCBI Taxonomy" id="1036808"/>
    <lineage>
        <taxon>Eukaryota</taxon>
        <taxon>Fungi</taxon>
        <taxon>Dikarya</taxon>
        <taxon>Basidiomycota</taxon>
        <taxon>Agaricomycotina</taxon>
        <taxon>Agaricomycetes</taxon>
        <taxon>Agaricomycetidae</taxon>
        <taxon>Boletales</taxon>
        <taxon>Sclerodermatineae</taxon>
        <taxon>Sclerodermataceae</taxon>
        <taxon>Scleroderma</taxon>
    </lineage>
</organism>
<reference evidence="1 2" key="1">
    <citation type="submission" date="2014-04" db="EMBL/GenBank/DDBJ databases">
        <authorList>
            <consortium name="DOE Joint Genome Institute"/>
            <person name="Kuo A."/>
            <person name="Kohler A."/>
            <person name="Nagy L.G."/>
            <person name="Floudas D."/>
            <person name="Copeland A."/>
            <person name="Barry K.W."/>
            <person name="Cichocki N."/>
            <person name="Veneault-Fourrey C."/>
            <person name="LaButti K."/>
            <person name="Lindquist E.A."/>
            <person name="Lipzen A."/>
            <person name="Lundell T."/>
            <person name="Morin E."/>
            <person name="Murat C."/>
            <person name="Sun H."/>
            <person name="Tunlid A."/>
            <person name="Henrissat B."/>
            <person name="Grigoriev I.V."/>
            <person name="Hibbett D.S."/>
            <person name="Martin F."/>
            <person name="Nordberg H.P."/>
            <person name="Cantor M.N."/>
            <person name="Hua S.X."/>
        </authorList>
    </citation>
    <scope>NUCLEOTIDE SEQUENCE [LARGE SCALE GENOMIC DNA]</scope>
    <source>
        <strain evidence="1 2">Foug A</strain>
    </source>
</reference>
<sequence>MCNDLQILNTSDLVPDNSAVIDGRHLVLGACGDALVRLYTPKCLCVPFLPRVPQNPLD</sequence>
<protein>
    <submittedName>
        <fullName evidence="1">Uncharacterized protein</fullName>
    </submittedName>
</protein>
<proteinExistence type="predicted"/>